<dbReference type="EMBL" id="MU251397">
    <property type="protein sequence ID" value="KAG9236877.1"/>
    <property type="molecule type" value="Genomic_DNA"/>
</dbReference>
<gene>
    <name evidence="1" type="ORF">BJ875DRAFT_523438</name>
</gene>
<sequence>MDPITTLGAVVGIVQHATTALSSKAAYTLGSAVPSASDLETFSPSLNDFSRLLKDGRTYCSDHIYLSAAKNIKKCVGRYVELDKPLGKYGGSGKWKIRVRFAYREKEMGKLMARLRDSKGALILIIWNLDVEMQLPGIVCLDSLE</sequence>
<accession>A0A9P8C820</accession>
<reference evidence="1" key="1">
    <citation type="journal article" date="2021" name="IMA Fungus">
        <title>Genomic characterization of three marine fungi, including Emericellopsis atlantica sp. nov. with signatures of a generalist lifestyle and marine biomass degradation.</title>
        <authorList>
            <person name="Hagestad O.C."/>
            <person name="Hou L."/>
            <person name="Andersen J.H."/>
            <person name="Hansen E.H."/>
            <person name="Altermark B."/>
            <person name="Li C."/>
            <person name="Kuhnert E."/>
            <person name="Cox R.J."/>
            <person name="Crous P.W."/>
            <person name="Spatafora J.W."/>
            <person name="Lail K."/>
            <person name="Amirebrahimi M."/>
            <person name="Lipzen A."/>
            <person name="Pangilinan J."/>
            <person name="Andreopoulos W."/>
            <person name="Hayes R.D."/>
            <person name="Ng V."/>
            <person name="Grigoriev I.V."/>
            <person name="Jackson S.A."/>
            <person name="Sutton T.D.S."/>
            <person name="Dobson A.D.W."/>
            <person name="Rama T."/>
        </authorList>
    </citation>
    <scope>NUCLEOTIDE SEQUENCE</scope>
    <source>
        <strain evidence="1">TRa018bII</strain>
    </source>
</reference>
<protein>
    <submittedName>
        <fullName evidence="1">Uncharacterized protein</fullName>
    </submittedName>
</protein>
<comment type="caution">
    <text evidence="1">The sequence shown here is derived from an EMBL/GenBank/DDBJ whole genome shotgun (WGS) entry which is preliminary data.</text>
</comment>
<name>A0A9P8C820_9HELO</name>
<proteinExistence type="predicted"/>
<dbReference type="Proteomes" id="UP000824998">
    <property type="component" value="Unassembled WGS sequence"/>
</dbReference>
<keyword evidence="2" id="KW-1185">Reference proteome</keyword>
<organism evidence="1 2">
    <name type="scientific">Amylocarpus encephaloides</name>
    <dbReference type="NCBI Taxonomy" id="45428"/>
    <lineage>
        <taxon>Eukaryota</taxon>
        <taxon>Fungi</taxon>
        <taxon>Dikarya</taxon>
        <taxon>Ascomycota</taxon>
        <taxon>Pezizomycotina</taxon>
        <taxon>Leotiomycetes</taxon>
        <taxon>Helotiales</taxon>
        <taxon>Helotiales incertae sedis</taxon>
        <taxon>Amylocarpus</taxon>
    </lineage>
</organism>
<dbReference type="AlphaFoldDB" id="A0A9P8C820"/>
<evidence type="ECO:0000313" key="2">
    <source>
        <dbReference type="Proteomes" id="UP000824998"/>
    </source>
</evidence>
<evidence type="ECO:0000313" key="1">
    <source>
        <dbReference type="EMBL" id="KAG9236877.1"/>
    </source>
</evidence>
<dbReference type="OrthoDB" id="5431013at2759"/>